<accession>A0A0J9Y4B2</accession>
<dbReference type="CTD" id="66057424"/>
<evidence type="ECO:0000313" key="4">
    <source>
        <dbReference type="WBParaSite" id="Bm1015.1"/>
    </source>
</evidence>
<accession>A0A4E9FI34</accession>
<dbReference type="RefSeq" id="XP_042936150.1">
    <property type="nucleotide sequence ID" value="XM_043080216.1"/>
</dbReference>
<evidence type="ECO:0000313" key="3">
    <source>
        <dbReference type="Proteomes" id="UP000006672"/>
    </source>
</evidence>
<reference evidence="1 3" key="1">
    <citation type="journal article" date="2007" name="Science">
        <title>Draft genome of the filarial nematode parasite Brugia malayi.</title>
        <authorList>
            <person name="Ghedin E."/>
            <person name="Wang S."/>
            <person name="Spiro D."/>
            <person name="Caler E."/>
            <person name="Zhao Q."/>
            <person name="Crabtree J."/>
            <person name="Allen J.E."/>
            <person name="Delcher A.L."/>
            <person name="Guiliano D.B."/>
            <person name="Miranda-Saavedra D."/>
            <person name="Angiuoli S.V."/>
            <person name="Creasy T."/>
            <person name="Amedeo P."/>
            <person name="Haas B."/>
            <person name="El-Sayed N.M."/>
            <person name="Wortman J.R."/>
            <person name="Feldblyum T."/>
            <person name="Tallon L."/>
            <person name="Schatz M."/>
            <person name="Shumway M."/>
            <person name="Koo H."/>
            <person name="Salzberg S.L."/>
            <person name="Schobel S."/>
            <person name="Pertea M."/>
            <person name="Pop M."/>
            <person name="White O."/>
            <person name="Barton G.J."/>
            <person name="Carlow C.K."/>
            <person name="Crawford M.J."/>
            <person name="Daub J."/>
            <person name="Dimmic M.W."/>
            <person name="Estes C.F."/>
            <person name="Foster J.M."/>
            <person name="Ganatra M."/>
            <person name="Gregory W.F."/>
            <person name="Johnson N.M."/>
            <person name="Jin J."/>
            <person name="Komuniecki R."/>
            <person name="Korf I."/>
            <person name="Kumar S."/>
            <person name="Laney S."/>
            <person name="Li B.W."/>
            <person name="Li W."/>
            <person name="Lindblom T.H."/>
            <person name="Lustigman S."/>
            <person name="Ma D."/>
            <person name="Maina C.V."/>
            <person name="Martin D.M."/>
            <person name="McCarter J.P."/>
            <person name="McReynolds L."/>
            <person name="Mitreva M."/>
            <person name="Nutman T.B."/>
            <person name="Parkinson J."/>
            <person name="Peregrin-Alvarez J.M."/>
            <person name="Poole C."/>
            <person name="Ren Q."/>
            <person name="Saunders L."/>
            <person name="Sluder A.E."/>
            <person name="Smith K."/>
            <person name="Stanke M."/>
            <person name="Unnasch T.R."/>
            <person name="Ware J."/>
            <person name="Wei A.D."/>
            <person name="Weil G."/>
            <person name="Williams D.J."/>
            <person name="Zhang Y."/>
            <person name="Williams S.A."/>
            <person name="Fraser-Liggett C."/>
            <person name="Slatko B."/>
            <person name="Blaxter M.L."/>
            <person name="Scott A.L."/>
        </authorList>
    </citation>
    <scope>NUCLEOTIDE SEQUENCE</scope>
    <source>
        <strain evidence="1 3">FR3</strain>
    </source>
</reference>
<reference evidence="4" key="4">
    <citation type="submission" date="2019-12" db="UniProtKB">
        <authorList>
            <consortium name="WormBaseParasite"/>
        </authorList>
    </citation>
    <scope>IDENTIFICATION</scope>
</reference>
<dbReference type="GeneID" id="66057424"/>
<dbReference type="EMBL" id="LN857024">
    <property type="protein sequence ID" value="CDQ02043.1"/>
    <property type="molecule type" value="Genomic_DNA"/>
</dbReference>
<reference evidence="2" key="3">
    <citation type="submission" date="2019-04" db="EMBL/GenBank/DDBJ databases">
        <authorList>
            <person name="Howe K."/>
            <person name="Paulini M."/>
            <person name="Williams G."/>
        </authorList>
    </citation>
    <scope>NUCLEOTIDE SEQUENCE [LARGE SCALE GENOMIC DNA]</scope>
    <source>
        <strain evidence="2">FR3</strain>
    </source>
</reference>
<reference evidence="1" key="2">
    <citation type="submission" date="2012-12" db="EMBL/GenBank/DDBJ databases">
        <authorList>
            <person name="Gao Y.W."/>
            <person name="Fan S.T."/>
            <person name="Sun H.T."/>
            <person name="Wang Z."/>
            <person name="Gao X.L."/>
            <person name="Li Y.G."/>
            <person name="Wang T.C."/>
            <person name="Zhang K."/>
            <person name="Xu W.W."/>
            <person name="Yu Z.J."/>
            <person name="Xia X.Z."/>
        </authorList>
    </citation>
    <scope>NUCLEOTIDE SEQUENCE</scope>
    <source>
        <strain evidence="1">FR3</strain>
    </source>
</reference>
<protein>
    <submittedName>
        <fullName evidence="1 4">Bm1015</fullName>
    </submittedName>
</protein>
<gene>
    <name evidence="1 4 5" type="ORF">Bm1015</name>
    <name evidence="2" type="ORF">BM_BM1015</name>
    <name evidence="1" type="ORF">BM_Bm1015</name>
</gene>
<dbReference type="WormBase" id="Bm1015">
    <property type="protein sequence ID" value="BM37370"/>
    <property type="gene ID" value="WBGene00221276"/>
</dbReference>
<evidence type="ECO:0000313" key="5">
    <source>
        <dbReference type="WormBase" id="Bm1015"/>
    </source>
</evidence>
<keyword evidence="3" id="KW-1185">Reference proteome</keyword>
<dbReference type="WBParaSite" id="Bm1015.1">
    <property type="protein sequence ID" value="Bm1015.1"/>
    <property type="gene ID" value="WBGene00221276"/>
</dbReference>
<evidence type="ECO:0000313" key="2">
    <source>
        <dbReference type="EMBL" id="VIO96146.1"/>
    </source>
</evidence>
<name>A0A0J9Y4B2_BRUMA</name>
<sequence>MYIFPNKNIDKHWKSDHYHALKLHFQTKYSPKKRDIPYFLFVWRSQKEPTTQPSTDSH</sequence>
<dbReference type="AlphaFoldDB" id="A0A0J9Y4B2"/>
<dbReference type="EMBL" id="CAAKNF010000194">
    <property type="protein sequence ID" value="VIO96146.1"/>
    <property type="molecule type" value="Genomic_DNA"/>
</dbReference>
<dbReference type="Proteomes" id="UP000006672">
    <property type="component" value="Unassembled WGS sequence"/>
</dbReference>
<organism evidence="1">
    <name type="scientific">Brugia malayi</name>
    <name type="common">Filarial nematode worm</name>
    <dbReference type="NCBI Taxonomy" id="6279"/>
    <lineage>
        <taxon>Eukaryota</taxon>
        <taxon>Metazoa</taxon>
        <taxon>Ecdysozoa</taxon>
        <taxon>Nematoda</taxon>
        <taxon>Chromadorea</taxon>
        <taxon>Rhabditida</taxon>
        <taxon>Spirurina</taxon>
        <taxon>Spiruromorpha</taxon>
        <taxon>Filarioidea</taxon>
        <taxon>Onchocercidae</taxon>
        <taxon>Brugia</taxon>
    </lineage>
</organism>
<proteinExistence type="predicted"/>
<dbReference type="KEGG" id="bmy:BM_BM1015"/>
<evidence type="ECO:0000313" key="1">
    <source>
        <dbReference type="EMBL" id="CDQ02043.1"/>
    </source>
</evidence>